<organism evidence="2 3">
    <name type="scientific">Ascobolus immersus RN42</name>
    <dbReference type="NCBI Taxonomy" id="1160509"/>
    <lineage>
        <taxon>Eukaryota</taxon>
        <taxon>Fungi</taxon>
        <taxon>Dikarya</taxon>
        <taxon>Ascomycota</taxon>
        <taxon>Pezizomycotina</taxon>
        <taxon>Pezizomycetes</taxon>
        <taxon>Pezizales</taxon>
        <taxon>Ascobolaceae</taxon>
        <taxon>Ascobolus</taxon>
    </lineage>
</organism>
<proteinExistence type="predicted"/>
<sequence length="222" mass="24493">MSDGNRQQPDPNAVEMDLDQGQGQGYMVVPWQPGQFDYYSQVQQSQQAPGLFGTGASGHPHNPTLASPGISQHSGAQQQPDPFANLNHHVRNRQLPDPRVNTTGFPAHDHPYYANQSFPQQHTSFVTSNPMQMQNLPSLGSVGNQSFPQAPQPESFFGGHNLFQQQTQNPGWQHAQMPSSPYYDTTSIPPLTFPPSPLATRPPRYNGKCLSVSLCLRLCKSM</sequence>
<dbReference type="Proteomes" id="UP000275078">
    <property type="component" value="Unassembled WGS sequence"/>
</dbReference>
<reference evidence="2 3" key="1">
    <citation type="journal article" date="2018" name="Nat. Ecol. Evol.">
        <title>Pezizomycetes genomes reveal the molecular basis of ectomycorrhizal truffle lifestyle.</title>
        <authorList>
            <person name="Murat C."/>
            <person name="Payen T."/>
            <person name="Noel B."/>
            <person name="Kuo A."/>
            <person name="Morin E."/>
            <person name="Chen J."/>
            <person name="Kohler A."/>
            <person name="Krizsan K."/>
            <person name="Balestrini R."/>
            <person name="Da Silva C."/>
            <person name="Montanini B."/>
            <person name="Hainaut M."/>
            <person name="Levati E."/>
            <person name="Barry K.W."/>
            <person name="Belfiori B."/>
            <person name="Cichocki N."/>
            <person name="Clum A."/>
            <person name="Dockter R.B."/>
            <person name="Fauchery L."/>
            <person name="Guy J."/>
            <person name="Iotti M."/>
            <person name="Le Tacon F."/>
            <person name="Lindquist E.A."/>
            <person name="Lipzen A."/>
            <person name="Malagnac F."/>
            <person name="Mello A."/>
            <person name="Molinier V."/>
            <person name="Miyauchi S."/>
            <person name="Poulain J."/>
            <person name="Riccioni C."/>
            <person name="Rubini A."/>
            <person name="Sitrit Y."/>
            <person name="Splivallo R."/>
            <person name="Traeger S."/>
            <person name="Wang M."/>
            <person name="Zifcakova L."/>
            <person name="Wipf D."/>
            <person name="Zambonelli A."/>
            <person name="Paolocci F."/>
            <person name="Nowrousian M."/>
            <person name="Ottonello S."/>
            <person name="Baldrian P."/>
            <person name="Spatafora J.W."/>
            <person name="Henrissat B."/>
            <person name="Nagy L.G."/>
            <person name="Aury J.M."/>
            <person name="Wincker P."/>
            <person name="Grigoriev I.V."/>
            <person name="Bonfante P."/>
            <person name="Martin F.M."/>
        </authorList>
    </citation>
    <scope>NUCLEOTIDE SEQUENCE [LARGE SCALE GENOMIC DNA]</scope>
    <source>
        <strain evidence="2 3">RN42</strain>
    </source>
</reference>
<name>A0A3N4IBX5_ASCIM</name>
<accession>A0A3N4IBX5</accession>
<feature type="compositionally biased region" description="Polar residues" evidence="1">
    <location>
        <begin position="69"/>
        <end position="80"/>
    </location>
</feature>
<keyword evidence="3" id="KW-1185">Reference proteome</keyword>
<evidence type="ECO:0000313" key="2">
    <source>
        <dbReference type="EMBL" id="RPA79214.1"/>
    </source>
</evidence>
<dbReference type="EMBL" id="ML119701">
    <property type="protein sequence ID" value="RPA79214.1"/>
    <property type="molecule type" value="Genomic_DNA"/>
</dbReference>
<evidence type="ECO:0000256" key="1">
    <source>
        <dbReference type="SAM" id="MobiDB-lite"/>
    </source>
</evidence>
<evidence type="ECO:0000313" key="3">
    <source>
        <dbReference type="Proteomes" id="UP000275078"/>
    </source>
</evidence>
<protein>
    <submittedName>
        <fullName evidence="2">Uncharacterized protein</fullName>
    </submittedName>
</protein>
<dbReference type="AlphaFoldDB" id="A0A3N4IBX5"/>
<feature type="region of interest" description="Disordered" evidence="1">
    <location>
        <begin position="47"/>
        <end position="84"/>
    </location>
</feature>
<gene>
    <name evidence="2" type="ORF">BJ508DRAFT_328462</name>
</gene>